<accession>A0ABR9AMZ5</accession>
<protein>
    <submittedName>
        <fullName evidence="1">TIGR04255 family protein</fullName>
    </submittedName>
</protein>
<dbReference type="Proteomes" id="UP000647133">
    <property type="component" value="Unassembled WGS sequence"/>
</dbReference>
<sequence>MNKLANAPLQEVIFEVRWELSPDSSGKQMIDAGFPFALGKFQDFIKGEFPLKISKVPTEIPSQMMGYQTMYQFWKGNKTWPVIQFGPGILTVNDTEKNYIWEDNYYPLIKETIGFLLKAYEQKINFVGCTLRYVDVVEVEKYGHESWESFVKKHINIAFENKFNTRGELENFRFDQSFKVNNLGTLNVNMSSGQNNKKKPLFIWQTGLSRSGRTDFTELVEWLEKAHTCASNVFKELCKKDFYGSFS</sequence>
<dbReference type="InterPro" id="IPR026349">
    <property type="entry name" value="CHP04255"/>
</dbReference>
<reference evidence="1 2" key="1">
    <citation type="submission" date="2020-09" db="EMBL/GenBank/DDBJ databases">
        <title>Echinicola sp. CAU 1574 isolated from sand of Sido Beach.</title>
        <authorList>
            <person name="Kim W."/>
        </authorList>
    </citation>
    <scope>NUCLEOTIDE SEQUENCE [LARGE SCALE GENOMIC DNA]</scope>
    <source>
        <strain evidence="1 2">CAU 1574</strain>
    </source>
</reference>
<evidence type="ECO:0000313" key="2">
    <source>
        <dbReference type="Proteomes" id="UP000647133"/>
    </source>
</evidence>
<keyword evidence="2" id="KW-1185">Reference proteome</keyword>
<dbReference type="NCBIfam" id="TIGR04255">
    <property type="entry name" value="sporadTIGR04255"/>
    <property type="match status" value="1"/>
</dbReference>
<dbReference type="EMBL" id="JACYTQ010000005">
    <property type="protein sequence ID" value="MBD8490075.1"/>
    <property type="molecule type" value="Genomic_DNA"/>
</dbReference>
<proteinExistence type="predicted"/>
<comment type="caution">
    <text evidence="1">The sequence shown here is derived from an EMBL/GenBank/DDBJ whole genome shotgun (WGS) entry which is preliminary data.</text>
</comment>
<dbReference type="RefSeq" id="WP_192010956.1">
    <property type="nucleotide sequence ID" value="NZ_JACYTQ010000005.1"/>
</dbReference>
<gene>
    <name evidence="1" type="ORF">IFO69_15060</name>
</gene>
<organism evidence="1 2">
    <name type="scientific">Echinicola arenosa</name>
    <dbReference type="NCBI Taxonomy" id="2774144"/>
    <lineage>
        <taxon>Bacteria</taxon>
        <taxon>Pseudomonadati</taxon>
        <taxon>Bacteroidota</taxon>
        <taxon>Cytophagia</taxon>
        <taxon>Cytophagales</taxon>
        <taxon>Cyclobacteriaceae</taxon>
        <taxon>Echinicola</taxon>
    </lineage>
</organism>
<name>A0ABR9AMZ5_9BACT</name>
<evidence type="ECO:0000313" key="1">
    <source>
        <dbReference type="EMBL" id="MBD8490075.1"/>
    </source>
</evidence>